<evidence type="ECO:0000256" key="15">
    <source>
        <dbReference type="RuleBase" id="RU365013"/>
    </source>
</evidence>
<keyword evidence="10 15" id="KW-0238">DNA-binding</keyword>
<evidence type="ECO:0000259" key="16">
    <source>
        <dbReference type="PROSITE" id="PS50045"/>
    </source>
</evidence>
<dbReference type="InterPro" id="IPR025662">
    <property type="entry name" value="Sigma_54_int_dom_ATP-bd_1"/>
</dbReference>
<evidence type="ECO:0000256" key="6">
    <source>
        <dbReference type="ARBA" id="ARBA00022741"/>
    </source>
</evidence>
<evidence type="ECO:0000256" key="12">
    <source>
        <dbReference type="ARBA" id="ARBA00023163"/>
    </source>
</evidence>
<dbReference type="SUPFAM" id="SSF46689">
    <property type="entry name" value="Homeodomain-like"/>
    <property type="match status" value="1"/>
</dbReference>
<dbReference type="GO" id="GO:0000156">
    <property type="term" value="F:phosphorelay response regulator activity"/>
    <property type="evidence" value="ECO:0007669"/>
    <property type="project" value="UniProtKB-UniRule"/>
</dbReference>
<dbReference type="GO" id="GO:0006355">
    <property type="term" value="P:regulation of DNA-templated transcription"/>
    <property type="evidence" value="ECO:0007669"/>
    <property type="project" value="InterPro"/>
</dbReference>
<dbReference type="FunFam" id="3.40.50.300:FF:000006">
    <property type="entry name" value="DNA-binding transcriptional regulator NtrC"/>
    <property type="match status" value="1"/>
</dbReference>
<dbReference type="Pfam" id="PF00072">
    <property type="entry name" value="Response_reg"/>
    <property type="match status" value="1"/>
</dbReference>
<comment type="subcellular location">
    <subcellularLocation>
        <location evidence="1 15">Cytoplasm</location>
    </subcellularLocation>
</comment>
<dbReference type="SMART" id="SM00382">
    <property type="entry name" value="AAA"/>
    <property type="match status" value="1"/>
</dbReference>
<dbReference type="InterPro" id="IPR010114">
    <property type="entry name" value="Transcript_reg_NtrC"/>
</dbReference>
<keyword evidence="6 15" id="KW-0547">Nucleotide-binding</keyword>
<dbReference type="InterPro" id="IPR003593">
    <property type="entry name" value="AAA+_ATPase"/>
</dbReference>
<dbReference type="PRINTS" id="PR01590">
    <property type="entry name" value="HTHFIS"/>
</dbReference>
<organism evidence="18 19">
    <name type="scientific">Marinihelvus fidelis</name>
    <dbReference type="NCBI Taxonomy" id="2613842"/>
    <lineage>
        <taxon>Bacteria</taxon>
        <taxon>Pseudomonadati</taxon>
        <taxon>Pseudomonadota</taxon>
        <taxon>Gammaproteobacteria</taxon>
        <taxon>Chromatiales</taxon>
        <taxon>Wenzhouxiangellaceae</taxon>
        <taxon>Marinihelvus</taxon>
    </lineage>
</organism>
<feature type="domain" description="Response regulatory" evidence="17">
    <location>
        <begin position="6"/>
        <end position="120"/>
    </location>
</feature>
<evidence type="ECO:0000313" key="18">
    <source>
        <dbReference type="EMBL" id="KAA9131333.1"/>
    </source>
</evidence>
<dbReference type="InterPro" id="IPR002078">
    <property type="entry name" value="Sigma_54_int"/>
</dbReference>
<dbReference type="PANTHER" id="PTHR32071:SF95">
    <property type="entry name" value="DNA-BINDING TRANSCRIPTIONAL REGULATOR NTRC"/>
    <property type="match status" value="1"/>
</dbReference>
<dbReference type="Gene3D" id="3.40.50.2300">
    <property type="match status" value="1"/>
</dbReference>
<keyword evidence="13 15" id="KW-0535">Nitrogen fixation</keyword>
<evidence type="ECO:0000256" key="7">
    <source>
        <dbReference type="ARBA" id="ARBA00022840"/>
    </source>
</evidence>
<dbReference type="PROSITE" id="PS00676">
    <property type="entry name" value="SIGMA54_INTERACT_2"/>
    <property type="match status" value="1"/>
</dbReference>
<name>A0A5N0T8H5_9GAMM</name>
<dbReference type="GO" id="GO:0006808">
    <property type="term" value="P:regulation of nitrogen utilization"/>
    <property type="evidence" value="ECO:0007669"/>
    <property type="project" value="UniProtKB-UniRule"/>
</dbReference>
<evidence type="ECO:0000256" key="14">
    <source>
        <dbReference type="PROSITE-ProRule" id="PRU00169"/>
    </source>
</evidence>
<evidence type="ECO:0000313" key="19">
    <source>
        <dbReference type="Proteomes" id="UP000325372"/>
    </source>
</evidence>
<evidence type="ECO:0000256" key="9">
    <source>
        <dbReference type="ARBA" id="ARBA00023015"/>
    </source>
</evidence>
<dbReference type="InterPro" id="IPR009057">
    <property type="entry name" value="Homeodomain-like_sf"/>
</dbReference>
<keyword evidence="19" id="KW-1185">Reference proteome</keyword>
<dbReference type="InterPro" id="IPR058031">
    <property type="entry name" value="AAA_lid_NorR"/>
</dbReference>
<gene>
    <name evidence="15 18" type="primary">ntrC</name>
    <name evidence="18" type="ORF">F3N42_08400</name>
</gene>
<evidence type="ECO:0000256" key="3">
    <source>
        <dbReference type="ARBA" id="ARBA00022490"/>
    </source>
</evidence>
<feature type="domain" description="Sigma-54 factor interaction" evidence="16">
    <location>
        <begin position="138"/>
        <end position="367"/>
    </location>
</feature>
<evidence type="ECO:0000256" key="1">
    <source>
        <dbReference type="ARBA" id="ARBA00004496"/>
    </source>
</evidence>
<keyword evidence="12 15" id="KW-0804">Transcription</keyword>
<dbReference type="Pfam" id="PF02954">
    <property type="entry name" value="HTH_8"/>
    <property type="match status" value="1"/>
</dbReference>
<keyword evidence="8 15" id="KW-0902">Two-component regulatory system</keyword>
<dbReference type="InterPro" id="IPR001789">
    <property type="entry name" value="Sig_transdc_resp-reg_receiver"/>
</dbReference>
<dbReference type="InterPro" id="IPR025944">
    <property type="entry name" value="Sigma_54_int_dom_CS"/>
</dbReference>
<dbReference type="SMART" id="SM00448">
    <property type="entry name" value="REC"/>
    <property type="match status" value="1"/>
</dbReference>
<keyword evidence="7 15" id="KW-0067">ATP-binding</keyword>
<evidence type="ECO:0000259" key="17">
    <source>
        <dbReference type="PROSITE" id="PS50110"/>
    </source>
</evidence>
<keyword evidence="11 15" id="KW-0010">Activator</keyword>
<dbReference type="InterPro" id="IPR002197">
    <property type="entry name" value="HTH_Fis"/>
</dbReference>
<dbReference type="PROSITE" id="PS00675">
    <property type="entry name" value="SIGMA54_INTERACT_1"/>
    <property type="match status" value="1"/>
</dbReference>
<protein>
    <recommendedName>
        <fullName evidence="2 15">DNA-binding transcriptional regulator NtrC</fullName>
    </recommendedName>
    <alternativeName>
        <fullName evidence="15">Nitrogen regulation protein NR(I)</fullName>
    </alternativeName>
</protein>
<evidence type="ECO:0000256" key="13">
    <source>
        <dbReference type="ARBA" id="ARBA00023231"/>
    </source>
</evidence>
<evidence type="ECO:0000256" key="4">
    <source>
        <dbReference type="ARBA" id="ARBA00022491"/>
    </source>
</evidence>
<proteinExistence type="predicted"/>
<keyword evidence="3 15" id="KW-0963">Cytoplasm</keyword>
<evidence type="ECO:0000256" key="2">
    <source>
        <dbReference type="ARBA" id="ARBA00019059"/>
    </source>
</evidence>
<evidence type="ECO:0000256" key="10">
    <source>
        <dbReference type="ARBA" id="ARBA00023125"/>
    </source>
</evidence>
<dbReference type="Pfam" id="PF00158">
    <property type="entry name" value="Sigma54_activat"/>
    <property type="match status" value="1"/>
</dbReference>
<reference evidence="18 19" key="1">
    <citation type="submission" date="2019-09" db="EMBL/GenBank/DDBJ databases">
        <title>Wenzhouxiangella sp. Genome sequencing and assembly.</title>
        <authorList>
            <person name="Zhang R."/>
        </authorList>
    </citation>
    <scope>NUCLEOTIDE SEQUENCE [LARGE SCALE GENOMIC DNA]</scope>
    <source>
        <strain evidence="18 19">W260</strain>
    </source>
</reference>
<keyword evidence="4 15" id="KW-0678">Repressor</keyword>
<dbReference type="GO" id="GO:0005524">
    <property type="term" value="F:ATP binding"/>
    <property type="evidence" value="ECO:0007669"/>
    <property type="project" value="UniProtKB-KW"/>
</dbReference>
<dbReference type="PANTHER" id="PTHR32071">
    <property type="entry name" value="TRANSCRIPTIONAL REGULATORY PROTEIN"/>
    <property type="match status" value="1"/>
</dbReference>
<feature type="modified residue" description="4-aspartylphosphate" evidence="14">
    <location>
        <position position="55"/>
    </location>
</feature>
<dbReference type="InterPro" id="IPR011006">
    <property type="entry name" value="CheY-like_superfamily"/>
</dbReference>
<dbReference type="PROSITE" id="PS00688">
    <property type="entry name" value="SIGMA54_INTERACT_3"/>
    <property type="match status" value="1"/>
</dbReference>
<dbReference type="SUPFAM" id="SSF52172">
    <property type="entry name" value="CheY-like"/>
    <property type="match status" value="1"/>
</dbReference>
<dbReference type="Gene3D" id="1.10.8.60">
    <property type="match status" value="1"/>
</dbReference>
<dbReference type="InterPro" id="IPR025943">
    <property type="entry name" value="Sigma_54_int_dom_ATP-bd_2"/>
</dbReference>
<keyword evidence="5 14" id="KW-0597">Phosphoprotein</keyword>
<dbReference type="NCBIfam" id="TIGR01818">
    <property type="entry name" value="ntrC"/>
    <property type="match status" value="1"/>
</dbReference>
<accession>A0A5N0T8H5</accession>
<dbReference type="GO" id="GO:0043565">
    <property type="term" value="F:sequence-specific DNA binding"/>
    <property type="evidence" value="ECO:0007669"/>
    <property type="project" value="InterPro"/>
</dbReference>
<dbReference type="EMBL" id="VYXP01000005">
    <property type="protein sequence ID" value="KAA9131333.1"/>
    <property type="molecule type" value="Genomic_DNA"/>
</dbReference>
<dbReference type="Gene3D" id="3.40.50.300">
    <property type="entry name" value="P-loop containing nucleotide triphosphate hydrolases"/>
    <property type="match status" value="1"/>
</dbReference>
<keyword evidence="9 15" id="KW-0805">Transcription regulation</keyword>
<evidence type="ECO:0000256" key="11">
    <source>
        <dbReference type="ARBA" id="ARBA00023159"/>
    </source>
</evidence>
<dbReference type="Proteomes" id="UP000325372">
    <property type="component" value="Unassembled WGS sequence"/>
</dbReference>
<dbReference type="CDD" id="cd00009">
    <property type="entry name" value="AAA"/>
    <property type="match status" value="1"/>
</dbReference>
<evidence type="ECO:0000256" key="5">
    <source>
        <dbReference type="ARBA" id="ARBA00022553"/>
    </source>
</evidence>
<dbReference type="PROSITE" id="PS50110">
    <property type="entry name" value="RESPONSE_REGULATORY"/>
    <property type="match status" value="1"/>
</dbReference>
<dbReference type="InterPro" id="IPR027417">
    <property type="entry name" value="P-loop_NTPase"/>
</dbReference>
<dbReference type="FunFam" id="1.10.8.60:FF:000014">
    <property type="entry name" value="DNA-binding transcriptional regulator NtrC"/>
    <property type="match status" value="1"/>
</dbReference>
<sequence>MSERPLVWVNDDDEAIRFVLERALSRAEYRVSTFSTVGELNEALTKGSPDVILTDIRLPDADGLTVLDALRAEQREIPVIAMTGFSDLDQAVTAFQKGVFDYLPKPFDLDQVLSTVASAVVHRPASTRPAPKEPDSRMIGDSPAMQEVFRTIGRLSRSNISVLITGETGSGKEVVARALHEHSPRSGGPFVAINTAAIPSELLESELFGHERGSFTGAHSRRHGRFEEAAGGTLFLDEIGDMPLTLQTRLLRVLAEGDYYRVGGRDLLKADVRVIAATHQNLDAHISDGSFREDLYHRLNVITISMPPLRERTSDIPALAEHFLEQAAIEMGLEVKTLRPETISLLKSQPWPGNVRQLQNVCQQLCVMAPGEQVFPEDLPAELSVAGPSQGRDDDPWQEHLRAWVREALPTGQQDLMVTVRDDMEQVLFEEALDYTGGKRVDAARVLGVGRNTLTRKLKDRDDED</sequence>
<dbReference type="PROSITE" id="PS50045">
    <property type="entry name" value="SIGMA54_INTERACT_4"/>
    <property type="match status" value="1"/>
</dbReference>
<dbReference type="Pfam" id="PF25601">
    <property type="entry name" value="AAA_lid_14"/>
    <property type="match status" value="1"/>
</dbReference>
<dbReference type="Gene3D" id="1.10.10.60">
    <property type="entry name" value="Homeodomain-like"/>
    <property type="match status" value="1"/>
</dbReference>
<dbReference type="GO" id="GO:0005737">
    <property type="term" value="C:cytoplasm"/>
    <property type="evidence" value="ECO:0007669"/>
    <property type="project" value="UniProtKB-SubCell"/>
</dbReference>
<dbReference type="SUPFAM" id="SSF52540">
    <property type="entry name" value="P-loop containing nucleoside triphosphate hydrolases"/>
    <property type="match status" value="1"/>
</dbReference>
<dbReference type="FunFam" id="3.40.50.2300:FF:000018">
    <property type="entry name" value="DNA-binding transcriptional regulator NtrC"/>
    <property type="match status" value="1"/>
</dbReference>
<evidence type="ECO:0000256" key="8">
    <source>
        <dbReference type="ARBA" id="ARBA00023012"/>
    </source>
</evidence>
<dbReference type="RefSeq" id="WP_150863983.1">
    <property type="nucleotide sequence ID" value="NZ_VYXP01000005.1"/>
</dbReference>
<comment type="function">
    <text evidence="15">Member of the two-component regulatory system NtrB/NtrC, which controls expression of the nitrogen-regulated (ntr) genes in response to nitrogen limitation. Phosphorylated NtrC binds directly to DNA and stimulates the formation of open promoter-sigma54-RNA polymerase complexes.</text>
</comment>
<dbReference type="AlphaFoldDB" id="A0A5N0T8H5"/>
<comment type="caution">
    <text evidence="18">The sequence shown here is derived from an EMBL/GenBank/DDBJ whole genome shotgun (WGS) entry which is preliminary data.</text>
</comment>